<evidence type="ECO:0000313" key="2">
    <source>
        <dbReference type="EMBL" id="ACD95297.1"/>
    </source>
</evidence>
<dbReference type="Proteomes" id="UP000002420">
    <property type="component" value="Chromosome"/>
</dbReference>
<dbReference type="STRING" id="398767.Glov_1581"/>
<gene>
    <name evidence="2" type="ordered locus">Glov_1581</name>
</gene>
<sequence>MTIFLDACSIIYWVEMAEPYYSRLTAYFHDLEQECGVAVVYAVSRLSILECLVKPLRDNDQALIKRYGQFFSSRDLKIIELSPAVIDRATQVRAYCSIKAPDAIQAASALSIKGPVRFVTNDKRFAVVPDLTVSLLPE</sequence>
<dbReference type="InterPro" id="IPR002716">
    <property type="entry name" value="PIN_dom"/>
</dbReference>
<name>B3E9M1_TRIL1</name>
<dbReference type="AlphaFoldDB" id="B3E9M1"/>
<protein>
    <submittedName>
        <fullName evidence="2">PilT protein domain protein</fullName>
    </submittedName>
</protein>
<proteinExistence type="predicted"/>
<keyword evidence="3" id="KW-1185">Reference proteome</keyword>
<dbReference type="eggNOG" id="COG1848">
    <property type="taxonomic scope" value="Bacteria"/>
</dbReference>
<dbReference type="Gene3D" id="3.40.50.1010">
    <property type="entry name" value="5'-nuclease"/>
    <property type="match status" value="1"/>
</dbReference>
<organism evidence="2 3">
    <name type="scientific">Trichlorobacter lovleyi (strain ATCC BAA-1151 / DSM 17278 / SZ)</name>
    <name type="common">Geobacter lovleyi</name>
    <dbReference type="NCBI Taxonomy" id="398767"/>
    <lineage>
        <taxon>Bacteria</taxon>
        <taxon>Pseudomonadati</taxon>
        <taxon>Thermodesulfobacteriota</taxon>
        <taxon>Desulfuromonadia</taxon>
        <taxon>Geobacterales</taxon>
        <taxon>Geobacteraceae</taxon>
        <taxon>Trichlorobacter</taxon>
    </lineage>
</organism>
<feature type="domain" description="PIN" evidence="1">
    <location>
        <begin position="3"/>
        <end position="129"/>
    </location>
</feature>
<evidence type="ECO:0000259" key="1">
    <source>
        <dbReference type="Pfam" id="PF01850"/>
    </source>
</evidence>
<reference evidence="2 3" key="1">
    <citation type="submission" date="2008-05" db="EMBL/GenBank/DDBJ databases">
        <title>Complete sequence of chromosome of Geobacter lovleyi SZ.</title>
        <authorList>
            <consortium name="US DOE Joint Genome Institute"/>
            <person name="Lucas S."/>
            <person name="Copeland A."/>
            <person name="Lapidus A."/>
            <person name="Glavina del Rio T."/>
            <person name="Dalin E."/>
            <person name="Tice H."/>
            <person name="Bruce D."/>
            <person name="Goodwin L."/>
            <person name="Pitluck S."/>
            <person name="Chertkov O."/>
            <person name="Meincke L."/>
            <person name="Brettin T."/>
            <person name="Detter J.C."/>
            <person name="Han C."/>
            <person name="Tapia R."/>
            <person name="Kuske C.R."/>
            <person name="Schmutz J."/>
            <person name="Larimer F."/>
            <person name="Land M."/>
            <person name="Hauser L."/>
            <person name="Kyrpides N."/>
            <person name="Mikhailova N."/>
            <person name="Sung Y."/>
            <person name="Fletcher K.E."/>
            <person name="Ritalahti K.M."/>
            <person name="Loeffler F.E."/>
            <person name="Richardson P."/>
        </authorList>
    </citation>
    <scope>NUCLEOTIDE SEQUENCE [LARGE SCALE GENOMIC DNA]</scope>
    <source>
        <strain evidence="3">ATCC BAA-1151 / DSM 17278 / SZ</strain>
    </source>
</reference>
<dbReference type="RefSeq" id="WP_012469639.1">
    <property type="nucleotide sequence ID" value="NC_010814.1"/>
</dbReference>
<dbReference type="SUPFAM" id="SSF88723">
    <property type="entry name" value="PIN domain-like"/>
    <property type="match status" value="1"/>
</dbReference>
<dbReference type="OrthoDB" id="5082781at2"/>
<evidence type="ECO:0000313" key="3">
    <source>
        <dbReference type="Proteomes" id="UP000002420"/>
    </source>
</evidence>
<accession>B3E9M1</accession>
<dbReference type="HOGENOM" id="CLU_125353_1_1_7"/>
<dbReference type="Pfam" id="PF01850">
    <property type="entry name" value="PIN"/>
    <property type="match status" value="1"/>
</dbReference>
<dbReference type="EMBL" id="CP001089">
    <property type="protein sequence ID" value="ACD95297.1"/>
    <property type="molecule type" value="Genomic_DNA"/>
</dbReference>
<dbReference type="InterPro" id="IPR029060">
    <property type="entry name" value="PIN-like_dom_sf"/>
</dbReference>
<dbReference type="KEGG" id="glo:Glov_1581"/>